<dbReference type="PROSITE" id="PS50178">
    <property type="entry name" value="ZF_FYVE"/>
    <property type="match status" value="1"/>
</dbReference>
<dbReference type="InterPro" id="IPR011011">
    <property type="entry name" value="Znf_FYVE_PHD"/>
</dbReference>
<dbReference type="OrthoDB" id="245697at2759"/>
<dbReference type="InterPro" id="IPR013083">
    <property type="entry name" value="Znf_RING/FYVE/PHD"/>
</dbReference>
<dbReference type="InterPro" id="IPR055251">
    <property type="entry name" value="SOS1_NGEF_PH"/>
</dbReference>
<dbReference type="CDD" id="cd00160">
    <property type="entry name" value="RhoGEF"/>
    <property type="match status" value="1"/>
</dbReference>
<feature type="compositionally biased region" description="Polar residues" evidence="10">
    <location>
        <begin position="284"/>
        <end position="299"/>
    </location>
</feature>
<dbReference type="SMART" id="SM00064">
    <property type="entry name" value="FYVE"/>
    <property type="match status" value="1"/>
</dbReference>
<evidence type="ECO:0000313" key="15">
    <source>
        <dbReference type="Proteomes" id="UP000440578"/>
    </source>
</evidence>
<feature type="compositionally biased region" description="Low complexity" evidence="10">
    <location>
        <begin position="508"/>
        <end position="518"/>
    </location>
</feature>
<accession>A0A6A4X717</accession>
<dbReference type="Gene3D" id="1.20.900.10">
    <property type="entry name" value="Dbl homology (DH) domain"/>
    <property type="match status" value="1"/>
</dbReference>
<dbReference type="GO" id="GO:0005737">
    <property type="term" value="C:cytoplasm"/>
    <property type="evidence" value="ECO:0007669"/>
    <property type="project" value="TreeGrafter"/>
</dbReference>
<dbReference type="GO" id="GO:0005085">
    <property type="term" value="F:guanyl-nucleotide exchange factor activity"/>
    <property type="evidence" value="ECO:0007669"/>
    <property type="project" value="UniProtKB-KW"/>
</dbReference>
<dbReference type="Gene3D" id="2.30.29.30">
    <property type="entry name" value="Pleckstrin-homology domain (PH domain)/Phosphotyrosine-binding domain (PTB)"/>
    <property type="match status" value="2"/>
</dbReference>
<keyword evidence="7" id="KW-0206">Cytoskeleton</keyword>
<feature type="region of interest" description="Disordered" evidence="10">
    <location>
        <begin position="204"/>
        <end position="223"/>
    </location>
</feature>
<dbReference type="SUPFAM" id="SSF50729">
    <property type="entry name" value="PH domain-like"/>
    <property type="match status" value="2"/>
</dbReference>
<feature type="region of interest" description="Disordered" evidence="10">
    <location>
        <begin position="240"/>
        <end position="315"/>
    </location>
</feature>
<evidence type="ECO:0000256" key="7">
    <source>
        <dbReference type="ARBA" id="ARBA00023212"/>
    </source>
</evidence>
<evidence type="ECO:0000256" key="4">
    <source>
        <dbReference type="ARBA" id="ARBA00022723"/>
    </source>
</evidence>
<evidence type="ECO:0000259" key="12">
    <source>
        <dbReference type="PROSITE" id="PS50010"/>
    </source>
</evidence>
<dbReference type="InterPro" id="IPR011993">
    <property type="entry name" value="PH-like_dom_sf"/>
</dbReference>
<feature type="region of interest" description="Disordered" evidence="10">
    <location>
        <begin position="91"/>
        <end position="129"/>
    </location>
</feature>
<keyword evidence="2" id="KW-0963">Cytoplasm</keyword>
<evidence type="ECO:0000256" key="6">
    <source>
        <dbReference type="ARBA" id="ARBA00022833"/>
    </source>
</evidence>
<evidence type="ECO:0000256" key="3">
    <source>
        <dbReference type="ARBA" id="ARBA00022658"/>
    </source>
</evidence>
<organism evidence="14 15">
    <name type="scientific">Amphibalanus amphitrite</name>
    <name type="common">Striped barnacle</name>
    <name type="synonym">Balanus amphitrite</name>
    <dbReference type="NCBI Taxonomy" id="1232801"/>
    <lineage>
        <taxon>Eukaryota</taxon>
        <taxon>Metazoa</taxon>
        <taxon>Ecdysozoa</taxon>
        <taxon>Arthropoda</taxon>
        <taxon>Crustacea</taxon>
        <taxon>Multicrustacea</taxon>
        <taxon>Cirripedia</taxon>
        <taxon>Thoracica</taxon>
        <taxon>Thoracicalcarea</taxon>
        <taxon>Balanomorpha</taxon>
        <taxon>Balanoidea</taxon>
        <taxon>Balanidae</taxon>
        <taxon>Amphibalaninae</taxon>
        <taxon>Amphibalanus</taxon>
    </lineage>
</organism>
<dbReference type="SMART" id="SM00325">
    <property type="entry name" value="RhoGEF"/>
    <property type="match status" value="1"/>
</dbReference>
<keyword evidence="4" id="KW-0479">Metal-binding</keyword>
<dbReference type="Pfam" id="PF00621">
    <property type="entry name" value="RhoGEF"/>
    <property type="match status" value="1"/>
</dbReference>
<keyword evidence="5 8" id="KW-0863">Zinc-finger</keyword>
<dbReference type="Pfam" id="PF01363">
    <property type="entry name" value="FYVE"/>
    <property type="match status" value="1"/>
</dbReference>
<evidence type="ECO:0000256" key="2">
    <source>
        <dbReference type="ARBA" id="ARBA00022490"/>
    </source>
</evidence>
<name>A0A6A4X717_AMPAM</name>
<keyword evidence="6" id="KW-0862">Zinc</keyword>
<feature type="coiled-coil region" evidence="9">
    <location>
        <begin position="523"/>
        <end position="550"/>
    </location>
</feature>
<keyword evidence="15" id="KW-1185">Reference proteome</keyword>
<dbReference type="InterPro" id="IPR001849">
    <property type="entry name" value="PH_domain"/>
</dbReference>
<feature type="domain" description="PH" evidence="11">
    <location>
        <begin position="1037"/>
        <end position="1140"/>
    </location>
</feature>
<dbReference type="GO" id="GO:0008270">
    <property type="term" value="F:zinc ion binding"/>
    <property type="evidence" value="ECO:0007669"/>
    <property type="project" value="UniProtKB-KW"/>
</dbReference>
<evidence type="ECO:0000256" key="8">
    <source>
        <dbReference type="PROSITE-ProRule" id="PRU00091"/>
    </source>
</evidence>
<dbReference type="CDD" id="cd13388">
    <property type="entry name" value="PH1_FGD1-4_like"/>
    <property type="match status" value="1"/>
</dbReference>
<dbReference type="Pfam" id="PF22697">
    <property type="entry name" value="SOS1_NGEF_PH"/>
    <property type="match status" value="1"/>
</dbReference>
<evidence type="ECO:0000256" key="5">
    <source>
        <dbReference type="ARBA" id="ARBA00022771"/>
    </source>
</evidence>
<feature type="domain" description="FYVE-type" evidence="13">
    <location>
        <begin position="938"/>
        <end position="997"/>
    </location>
</feature>
<evidence type="ECO:0000259" key="13">
    <source>
        <dbReference type="PROSITE" id="PS50178"/>
    </source>
</evidence>
<keyword evidence="3" id="KW-0344">Guanine-nucleotide releasing factor</keyword>
<dbReference type="PROSITE" id="PS50010">
    <property type="entry name" value="DH_2"/>
    <property type="match status" value="1"/>
</dbReference>
<dbReference type="SUPFAM" id="SSF57903">
    <property type="entry name" value="FYVE/PHD zinc finger"/>
    <property type="match status" value="1"/>
</dbReference>
<dbReference type="AlphaFoldDB" id="A0A6A4X717"/>
<protein>
    <submittedName>
        <fullName evidence="14">FYVE, RhoGEF and PH domain-containing protein 4</fullName>
    </submittedName>
</protein>
<feature type="region of interest" description="Disordered" evidence="10">
    <location>
        <begin position="383"/>
        <end position="415"/>
    </location>
</feature>
<feature type="domain" description="DH" evidence="12">
    <location>
        <begin position="543"/>
        <end position="777"/>
    </location>
</feature>
<dbReference type="InterPro" id="IPR017455">
    <property type="entry name" value="Znf_FYVE-rel"/>
</dbReference>
<comment type="caution">
    <text evidence="14">The sequence shown here is derived from an EMBL/GenBank/DDBJ whole genome shotgun (WGS) entry which is preliminary data.</text>
</comment>
<keyword evidence="9" id="KW-0175">Coiled coil</keyword>
<dbReference type="SUPFAM" id="SSF48065">
    <property type="entry name" value="DBL homology domain (DH-domain)"/>
    <property type="match status" value="1"/>
</dbReference>
<feature type="domain" description="PH" evidence="11">
    <location>
        <begin position="806"/>
        <end position="909"/>
    </location>
</feature>
<evidence type="ECO:0000256" key="10">
    <source>
        <dbReference type="SAM" id="MobiDB-lite"/>
    </source>
</evidence>
<evidence type="ECO:0000256" key="1">
    <source>
        <dbReference type="ARBA" id="ARBA00004245"/>
    </source>
</evidence>
<evidence type="ECO:0000313" key="14">
    <source>
        <dbReference type="EMBL" id="KAF0310122.1"/>
    </source>
</evidence>
<dbReference type="InterPro" id="IPR035899">
    <property type="entry name" value="DBL_dom_sf"/>
</dbReference>
<dbReference type="Proteomes" id="UP000440578">
    <property type="component" value="Unassembled WGS sequence"/>
</dbReference>
<dbReference type="CDD" id="cd00065">
    <property type="entry name" value="FYVE_like_SF"/>
    <property type="match status" value="1"/>
</dbReference>
<dbReference type="GO" id="GO:0005856">
    <property type="term" value="C:cytoskeleton"/>
    <property type="evidence" value="ECO:0007669"/>
    <property type="project" value="UniProtKB-SubCell"/>
</dbReference>
<dbReference type="PANTHER" id="PTHR12673:SF241">
    <property type="entry name" value="DH DOMAIN-CONTAINING PROTEIN"/>
    <property type="match status" value="1"/>
</dbReference>
<dbReference type="SMART" id="SM00233">
    <property type="entry name" value="PH"/>
    <property type="match status" value="2"/>
</dbReference>
<dbReference type="PANTHER" id="PTHR12673">
    <property type="entry name" value="FACIOGENITAL DYSPLASIA PROTEIN"/>
    <property type="match status" value="1"/>
</dbReference>
<dbReference type="InterPro" id="IPR000306">
    <property type="entry name" value="Znf_FYVE"/>
</dbReference>
<comment type="subcellular location">
    <subcellularLocation>
        <location evidence="1">Cytoplasm</location>
        <location evidence="1">Cytoskeleton</location>
    </subcellularLocation>
</comment>
<dbReference type="Pfam" id="PF00169">
    <property type="entry name" value="PH"/>
    <property type="match status" value="1"/>
</dbReference>
<dbReference type="PROSITE" id="PS50003">
    <property type="entry name" value="PH_DOMAIN"/>
    <property type="match status" value="2"/>
</dbReference>
<feature type="region of interest" description="Disordered" evidence="10">
    <location>
        <begin position="1"/>
        <end position="27"/>
    </location>
</feature>
<dbReference type="GO" id="GO:0046847">
    <property type="term" value="P:filopodium assembly"/>
    <property type="evidence" value="ECO:0007669"/>
    <property type="project" value="TreeGrafter"/>
</dbReference>
<feature type="compositionally biased region" description="Polar residues" evidence="10">
    <location>
        <begin position="242"/>
        <end position="276"/>
    </location>
</feature>
<evidence type="ECO:0000256" key="9">
    <source>
        <dbReference type="SAM" id="Coils"/>
    </source>
</evidence>
<feature type="region of interest" description="Disordered" evidence="10">
    <location>
        <begin position="502"/>
        <end position="522"/>
    </location>
</feature>
<evidence type="ECO:0000259" key="11">
    <source>
        <dbReference type="PROSITE" id="PS50003"/>
    </source>
</evidence>
<proteinExistence type="predicted"/>
<dbReference type="GO" id="GO:0007010">
    <property type="term" value="P:cytoskeleton organization"/>
    <property type="evidence" value="ECO:0007669"/>
    <property type="project" value="TreeGrafter"/>
</dbReference>
<sequence>MSRRGAGRFSLFAEDGGDFGALPTSPRSRTVLGAARASMDLDQLRSELHRRSDADGEPGEDFFGDSRLRFQQLLDGGKLGARRRSGDDRLAQLMGTTGPGPGGPPADGLQSPREPAHATPEPELLLGRPRPSLQLASRSPLLADRSLLAGRSGGLLGQPGRLNGSLAGRTAAGGVLSSASSSAVVNSSSSSSCAAVSSSSSVVNSSSAVVSKSSSSSELLSSSGDGRAVMAAGADAVAPLPNVTSKRQQTFQQSRTASNTTFSQSMDGGPAQSNVVRHSEQQETHSTTENGATSVAQQRRQQHEAATLTAHNGQTRLEAERAELDQKMAAHTGADGVTEVQEEMEARGGVRQATFEHDQDGVAQPVTSSGKDFEARAQLEYTHEATEGGSGQFKINSGPAAGGGGADGPAGRPPPLWRFSAFGPLIQPPSGKIRGQVSMQTSHSMFSCQAGALPRFSGAQYSFADTFEVSESESDDDEFYLPAPARRRHLQWRHKPALTLEAADDGASEAPSEAASEPAAERFAELGDDVAEAEEEARRRRERLHKIAQELMVTERKYVQELHLIDQIFHFRVDQENRAHHMFNNEITAQMFSNVKSIYQFHKDHMLPQLEARLESWEDDPRIGKGALAEWRLIIYGSSLRTRAASLGWAAPDCPLRPFIRPRSWAASDGDIMKSCAPFLKMYTEFVKNFDNAMNLINAFAAKSSRFAAIMNEIHEMEECGNLPLQHHMIVPIQRVPRYELLLKDYLKRLPEDSPDYDDTKKALELVTHAATHSNETMKRVDKFKQLLEIQENISGGPDLVSPTRQLVKQGKISKISARGGDHQERYLFLFSDLLLLCSPRLINNRIISGPAYRLRAKFAIEGLEVLEGDNLETGNTFYVHGGQKNVELYTQTADEKAEWLEALCSVVTSFYQRRASLKAEPQGFEELGRKAPVMLRQEGVSRCMDCESQFGMMRRKHGCHACGIVVCSKCSPNKVPLACEQNKPARVCNRCHGILTERASGDGGTASPKVADRRASVLDVTYTRGKGVLDVPASADSLLSGFLLLRGRKAWWRRWFCLRADFVLYSYPSGESDRALTATPVPGFCVTWSGAGGKPEQAVVDKDRERTFKLSHARKSYVFLGESKEDVARWVAALQKASRAEALPRTPSEV</sequence>
<dbReference type="InterPro" id="IPR051092">
    <property type="entry name" value="FYVE_RhoGEF_PH"/>
</dbReference>
<dbReference type="Gene3D" id="3.30.40.10">
    <property type="entry name" value="Zinc/RING finger domain, C3HC4 (zinc finger)"/>
    <property type="match status" value="1"/>
</dbReference>
<reference evidence="14 15" key="1">
    <citation type="submission" date="2019-07" db="EMBL/GenBank/DDBJ databases">
        <title>Draft genome assembly of a fouling barnacle, Amphibalanus amphitrite (Darwin, 1854): The first reference genome for Thecostraca.</title>
        <authorList>
            <person name="Kim W."/>
        </authorList>
    </citation>
    <scope>NUCLEOTIDE SEQUENCE [LARGE SCALE GENOMIC DNA]</scope>
    <source>
        <strain evidence="14">SNU_AA5</strain>
        <tissue evidence="14">Soma without cirri and trophi</tissue>
    </source>
</reference>
<gene>
    <name evidence="14" type="primary">FGD4_0</name>
    <name evidence="14" type="ORF">FJT64_018814</name>
</gene>
<dbReference type="InterPro" id="IPR000219">
    <property type="entry name" value="DH_dom"/>
</dbReference>
<dbReference type="EMBL" id="VIIS01000344">
    <property type="protein sequence ID" value="KAF0310122.1"/>
    <property type="molecule type" value="Genomic_DNA"/>
</dbReference>